<feature type="transmembrane region" description="Helical" evidence="1">
    <location>
        <begin position="50"/>
        <end position="73"/>
    </location>
</feature>
<dbReference type="AlphaFoldDB" id="A0A2A2T9Z6"/>
<keyword evidence="1" id="KW-0472">Membrane</keyword>
<feature type="non-terminal residue" evidence="2">
    <location>
        <position position="205"/>
    </location>
</feature>
<name>A0A2A2T9Z6_9CYAN</name>
<accession>A0A2A2T9Z6</accession>
<proteinExistence type="predicted"/>
<keyword evidence="3" id="KW-1185">Reference proteome</keyword>
<reference evidence="2 3" key="1">
    <citation type="submission" date="2017-08" db="EMBL/GenBank/DDBJ databases">
        <title>Draft genome sequence of filamentous cyanobacterium Calothrix elsteri CCALA 953.</title>
        <authorList>
            <person name="Gagunashvili A.N."/>
            <person name="Elster J."/>
            <person name="Andresson O.S."/>
        </authorList>
    </citation>
    <scope>NUCLEOTIDE SEQUENCE [LARGE SCALE GENOMIC DNA]</scope>
    <source>
        <strain evidence="2 3">CCALA 953</strain>
    </source>
</reference>
<evidence type="ECO:0000313" key="2">
    <source>
        <dbReference type="EMBL" id="PAX45854.1"/>
    </source>
</evidence>
<gene>
    <name evidence="2" type="ORF">CK510_29470</name>
</gene>
<comment type="caution">
    <text evidence="2">The sequence shown here is derived from an EMBL/GenBank/DDBJ whole genome shotgun (WGS) entry which is preliminary data.</text>
</comment>
<protein>
    <submittedName>
        <fullName evidence="2">Uncharacterized protein</fullName>
    </submittedName>
</protein>
<keyword evidence="1" id="KW-0812">Transmembrane</keyword>
<keyword evidence="1" id="KW-1133">Transmembrane helix</keyword>
<evidence type="ECO:0000313" key="3">
    <source>
        <dbReference type="Proteomes" id="UP000218238"/>
    </source>
</evidence>
<sequence>MTHKPDENLTSEHNSQSLAMVTNIWKKHLHFFKKINHNINFLSIEKKIKFGYFTALAVAMSGSLTGIAIGDFWQNQANAERIRLRSERILLSKLRSDTISLQVVAAFPASLEKSNNFQQAKTTAIQRIIINKKLLNQISNQAIILSNQSFEVLFNRYQDTYLEFLQNLENLLNKTEPKLLNSKQISPIRDDFKKLEESEVKQETE</sequence>
<evidence type="ECO:0000256" key="1">
    <source>
        <dbReference type="SAM" id="Phobius"/>
    </source>
</evidence>
<dbReference type="Proteomes" id="UP000218238">
    <property type="component" value="Unassembled WGS sequence"/>
</dbReference>
<organism evidence="2 3">
    <name type="scientific">Brunnivagina elsteri CCALA 953</name>
    <dbReference type="NCBI Taxonomy" id="987040"/>
    <lineage>
        <taxon>Bacteria</taxon>
        <taxon>Bacillati</taxon>
        <taxon>Cyanobacteriota</taxon>
        <taxon>Cyanophyceae</taxon>
        <taxon>Nostocales</taxon>
        <taxon>Calotrichaceae</taxon>
        <taxon>Brunnivagina</taxon>
    </lineage>
</organism>
<dbReference type="EMBL" id="NTFS01000646">
    <property type="protein sequence ID" value="PAX45854.1"/>
    <property type="molecule type" value="Genomic_DNA"/>
</dbReference>